<dbReference type="InterPro" id="IPR036188">
    <property type="entry name" value="FAD/NAD-bd_sf"/>
</dbReference>
<organism evidence="2 3">
    <name type="scientific">Devosia psychrophila</name>
    <dbReference type="NCBI Taxonomy" id="728005"/>
    <lineage>
        <taxon>Bacteria</taxon>
        <taxon>Pseudomonadati</taxon>
        <taxon>Pseudomonadota</taxon>
        <taxon>Alphaproteobacteria</taxon>
        <taxon>Hyphomicrobiales</taxon>
        <taxon>Devosiaceae</taxon>
        <taxon>Devosia</taxon>
    </lineage>
</organism>
<dbReference type="Gene3D" id="3.50.50.60">
    <property type="entry name" value="FAD/NAD(P)-binding domain"/>
    <property type="match status" value="1"/>
</dbReference>
<proteinExistence type="inferred from homology"/>
<dbReference type="STRING" id="728005.SAMN04488059_1236"/>
<protein>
    <submittedName>
        <fullName evidence="2">Phytoene desaturase</fullName>
    </submittedName>
</protein>
<reference evidence="2 3" key="1">
    <citation type="submission" date="2016-10" db="EMBL/GenBank/DDBJ databases">
        <authorList>
            <person name="de Groot N.N."/>
        </authorList>
    </citation>
    <scope>NUCLEOTIDE SEQUENCE [LARGE SCALE GENOMIC DNA]</scope>
    <source>
        <strain evidence="2 3">CGMCC 1.10210</strain>
    </source>
</reference>
<dbReference type="AlphaFoldDB" id="A0A1I1PUL7"/>
<comment type="similarity">
    <text evidence="1">Belongs to the carotenoid/retinoid oxidoreductase family.</text>
</comment>
<dbReference type="PANTHER" id="PTHR43734:SF1">
    <property type="entry name" value="PHYTOENE DESATURASE"/>
    <property type="match status" value="1"/>
</dbReference>
<dbReference type="EMBL" id="FOMB01000023">
    <property type="protein sequence ID" value="SFD13634.1"/>
    <property type="molecule type" value="Genomic_DNA"/>
</dbReference>
<dbReference type="Proteomes" id="UP000182258">
    <property type="component" value="Unassembled WGS sequence"/>
</dbReference>
<sequence length="111" mass="12483">MTEEGIEIRAGETVDQIELENGGARGVWLAGGKVIRSDIVVTDVDPVRLCRNMLPQKTASPLARFRAKHATSSMGLYVMYFGAQRQWADVAHHTIWFGTGHRELARRDFQE</sequence>
<name>A0A1I1PUL7_9HYPH</name>
<evidence type="ECO:0000313" key="2">
    <source>
        <dbReference type="EMBL" id="SFD13634.1"/>
    </source>
</evidence>
<gene>
    <name evidence="2" type="ORF">SAMN04488059_1236</name>
</gene>
<dbReference type="PANTHER" id="PTHR43734">
    <property type="entry name" value="PHYTOENE DESATURASE"/>
    <property type="match status" value="1"/>
</dbReference>
<accession>A0A1I1PUL7</accession>
<dbReference type="SUPFAM" id="SSF51905">
    <property type="entry name" value="FAD/NAD(P)-binding domain"/>
    <property type="match status" value="1"/>
</dbReference>
<evidence type="ECO:0000313" key="3">
    <source>
        <dbReference type="Proteomes" id="UP000182258"/>
    </source>
</evidence>
<evidence type="ECO:0000256" key="1">
    <source>
        <dbReference type="ARBA" id="ARBA00006046"/>
    </source>
</evidence>